<dbReference type="OrthoDB" id="8957082at2759"/>
<protein>
    <recommendedName>
        <fullName evidence="4">ANK_REP_REGION domain-containing protein</fullName>
    </recommendedName>
</protein>
<gene>
    <name evidence="2" type="ORF">F7725_017473</name>
</gene>
<dbReference type="EMBL" id="JAAKFY010000006">
    <property type="protein sequence ID" value="KAF3856750.1"/>
    <property type="molecule type" value="Genomic_DNA"/>
</dbReference>
<dbReference type="AlphaFoldDB" id="A0A7J5Z580"/>
<evidence type="ECO:0000313" key="3">
    <source>
        <dbReference type="Proteomes" id="UP000518266"/>
    </source>
</evidence>
<proteinExistence type="predicted"/>
<evidence type="ECO:0008006" key="4">
    <source>
        <dbReference type="Google" id="ProtNLM"/>
    </source>
</evidence>
<feature type="region of interest" description="Disordered" evidence="1">
    <location>
        <begin position="37"/>
        <end position="70"/>
    </location>
</feature>
<evidence type="ECO:0000256" key="1">
    <source>
        <dbReference type="SAM" id="MobiDB-lite"/>
    </source>
</evidence>
<name>A0A7J5Z580_DISMA</name>
<dbReference type="Proteomes" id="UP000518266">
    <property type="component" value="Unassembled WGS sequence"/>
</dbReference>
<sequence length="131" mass="15116">MLLFLKRARSLFVVVMEYVRYEDDEDDEDAATQYMIEQSLLESNKQKETQRGSTTPDSKSSEPESADSSAIFTAIRQGNEKLLKGLSVRQRDRFSQTDSRGWTPLHEAAAQRNQNILELTFKGFYIWLTIT</sequence>
<accession>A0A7J5Z580</accession>
<dbReference type="InterPro" id="IPR036770">
    <property type="entry name" value="Ankyrin_rpt-contain_sf"/>
</dbReference>
<dbReference type="SUPFAM" id="SSF48403">
    <property type="entry name" value="Ankyrin repeat"/>
    <property type="match status" value="1"/>
</dbReference>
<keyword evidence="3" id="KW-1185">Reference proteome</keyword>
<reference evidence="2 3" key="1">
    <citation type="submission" date="2020-03" db="EMBL/GenBank/DDBJ databases">
        <title>Dissostichus mawsoni Genome sequencing and assembly.</title>
        <authorList>
            <person name="Park H."/>
        </authorList>
    </citation>
    <scope>NUCLEOTIDE SEQUENCE [LARGE SCALE GENOMIC DNA]</scope>
    <source>
        <strain evidence="2">DM0001</strain>
        <tissue evidence="2">Muscle</tissue>
    </source>
</reference>
<organism evidence="2 3">
    <name type="scientific">Dissostichus mawsoni</name>
    <name type="common">Antarctic cod</name>
    <dbReference type="NCBI Taxonomy" id="36200"/>
    <lineage>
        <taxon>Eukaryota</taxon>
        <taxon>Metazoa</taxon>
        <taxon>Chordata</taxon>
        <taxon>Craniata</taxon>
        <taxon>Vertebrata</taxon>
        <taxon>Euteleostomi</taxon>
        <taxon>Actinopterygii</taxon>
        <taxon>Neopterygii</taxon>
        <taxon>Teleostei</taxon>
        <taxon>Neoteleostei</taxon>
        <taxon>Acanthomorphata</taxon>
        <taxon>Eupercaria</taxon>
        <taxon>Perciformes</taxon>
        <taxon>Notothenioidei</taxon>
        <taxon>Nototheniidae</taxon>
        <taxon>Dissostichus</taxon>
    </lineage>
</organism>
<dbReference type="Gene3D" id="1.25.40.20">
    <property type="entry name" value="Ankyrin repeat-containing domain"/>
    <property type="match status" value="1"/>
</dbReference>
<comment type="caution">
    <text evidence="2">The sequence shown here is derived from an EMBL/GenBank/DDBJ whole genome shotgun (WGS) entry which is preliminary data.</text>
</comment>
<evidence type="ECO:0000313" key="2">
    <source>
        <dbReference type="EMBL" id="KAF3856750.1"/>
    </source>
</evidence>